<keyword evidence="2" id="KW-1185">Reference proteome</keyword>
<evidence type="ECO:0000313" key="2">
    <source>
        <dbReference type="Proteomes" id="UP000295511"/>
    </source>
</evidence>
<dbReference type="EMBL" id="SMRU01000042">
    <property type="protein sequence ID" value="TDF88873.1"/>
    <property type="molecule type" value="Genomic_DNA"/>
</dbReference>
<dbReference type="Proteomes" id="UP000295511">
    <property type="component" value="Unassembled WGS sequence"/>
</dbReference>
<name>A0A4R5K7V7_9MICC</name>
<gene>
    <name evidence="1" type="ORF">E1809_23310</name>
</gene>
<dbReference type="AlphaFoldDB" id="A0A4R5K7V7"/>
<reference evidence="1 2" key="1">
    <citation type="submission" date="2019-03" db="EMBL/GenBank/DDBJ databases">
        <title>Whole genome sequence of Arthrobacter sp JH1-1.</title>
        <authorList>
            <person name="Trinh H.N."/>
        </authorList>
    </citation>
    <scope>NUCLEOTIDE SEQUENCE [LARGE SCALE GENOMIC DNA]</scope>
    <source>
        <strain evidence="1 2">JH1-1</strain>
    </source>
</reference>
<protein>
    <submittedName>
        <fullName evidence="1">Uncharacterized protein</fullName>
    </submittedName>
</protein>
<dbReference type="OrthoDB" id="3230981at2"/>
<dbReference type="RefSeq" id="WP_133206638.1">
    <property type="nucleotide sequence ID" value="NZ_SMRU01000042.1"/>
</dbReference>
<accession>A0A4R5K7V7</accession>
<comment type="caution">
    <text evidence="1">The sequence shown here is derived from an EMBL/GenBank/DDBJ whole genome shotgun (WGS) entry which is preliminary data.</text>
</comment>
<proteinExistence type="predicted"/>
<sequence length="191" mass="20932">MIALLIAGCSSGDKGVQAVGPGPQGVDAPTFTGPWADYFRSAYSTATTDLQRTILSDGKITDQENQEVRNAFVSCMAAFDIRVELQEYDSTKSIAPTGMTDAKYDELSRDCRARTSGQISGLYFQINRNPENRDESAIMAECLSRKGLVERNYSAKDYEAASGDQNFPFDAADPRFRACGLDPLNREEAMP</sequence>
<organism evidence="1 2">
    <name type="scientific">Arthrobacter terricola</name>
    <dbReference type="NCBI Taxonomy" id="2547396"/>
    <lineage>
        <taxon>Bacteria</taxon>
        <taxon>Bacillati</taxon>
        <taxon>Actinomycetota</taxon>
        <taxon>Actinomycetes</taxon>
        <taxon>Micrococcales</taxon>
        <taxon>Micrococcaceae</taxon>
        <taxon>Arthrobacter</taxon>
    </lineage>
</organism>
<evidence type="ECO:0000313" key="1">
    <source>
        <dbReference type="EMBL" id="TDF88873.1"/>
    </source>
</evidence>